<dbReference type="EMBL" id="NETL01000018">
    <property type="protein sequence ID" value="OTN67970.1"/>
    <property type="molecule type" value="Genomic_DNA"/>
</dbReference>
<feature type="compositionally biased region" description="Low complexity" evidence="1">
    <location>
        <begin position="97"/>
        <end position="108"/>
    </location>
</feature>
<evidence type="ECO:0000256" key="2">
    <source>
        <dbReference type="SAM" id="SignalP"/>
    </source>
</evidence>
<protein>
    <submittedName>
        <fullName evidence="3">Uncharacterized protein</fullName>
    </submittedName>
</protein>
<feature type="compositionally biased region" description="Basic and acidic residues" evidence="1">
    <location>
        <begin position="85"/>
        <end position="96"/>
    </location>
</feature>
<feature type="signal peptide" evidence="2">
    <location>
        <begin position="1"/>
        <end position="22"/>
    </location>
</feature>
<feature type="region of interest" description="Disordered" evidence="1">
    <location>
        <begin position="69"/>
        <end position="130"/>
    </location>
</feature>
<dbReference type="VEuPathDB" id="PlasmoDB:PKA1H_050015000"/>
<comment type="caution">
    <text evidence="3">The sequence shown here is derived from an EMBL/GenBank/DDBJ whole genome shotgun (WGS) entry which is preliminary data.</text>
</comment>
<name>A0A1Y3DUL6_PLAKN</name>
<dbReference type="Proteomes" id="UP000195012">
    <property type="component" value="Unassembled WGS sequence"/>
</dbReference>
<feature type="chain" id="PRO_5012576288" evidence="2">
    <location>
        <begin position="23"/>
        <end position="257"/>
    </location>
</feature>
<gene>
    <name evidence="3" type="ORF">PKNOH_S04362100</name>
</gene>
<keyword evidence="2" id="KW-0732">Signal</keyword>
<dbReference type="OrthoDB" id="386648at2759"/>
<evidence type="ECO:0000313" key="3">
    <source>
        <dbReference type="EMBL" id="OTN67970.1"/>
    </source>
</evidence>
<proteinExistence type="predicted"/>
<dbReference type="AlphaFoldDB" id="A0A1Y3DUL6"/>
<evidence type="ECO:0000313" key="4">
    <source>
        <dbReference type="Proteomes" id="UP000195012"/>
    </source>
</evidence>
<dbReference type="VEuPathDB" id="PlasmoDB:PKNOH_S04362100"/>
<accession>A0A1Y3DUL6</accession>
<dbReference type="VEuPathDB" id="PlasmoDB:PKNH_0509400"/>
<sequence>MVRYSCGFLLSLLGALTSLVRHDHEMFFPVVNCNTHVLNHGKGGKTSGQPIQPHLGVSNPTEIGKFSAVEKGDAQSGSNVENELEDKLKRRQEGEVSRSSSRGVGLLSDVSPHNAGKPFEDYMGEENNPDEPPSNNYIFFETTNDRAIKKVDSLSQPDQQKLLQNDSNWAQMPNIGISCREMGCPKTYQMCVPFFYDSANFEGKRLIEFITSTSTLKMNGLKFDNENIIEDKRKYILIYSCVCKKYTSNGSCDESVE</sequence>
<reference evidence="3 4" key="1">
    <citation type="submission" date="2017-05" db="EMBL/GenBank/DDBJ databases">
        <title>PacBio assembly of a Plasmodium knowlesi genome sequence with Hi-C correction and manual annotation of the SICAvar gene family.</title>
        <authorList>
            <person name="Lapp S.A."/>
            <person name="Geraldo J.A."/>
            <person name="Chien J.-T."/>
            <person name="Ay F."/>
            <person name="Pakala S.B."/>
            <person name="Batugedara G."/>
            <person name="Humphrey J.C."/>
            <person name="Debarry J.D."/>
            <person name="Le Roch K.G."/>
            <person name="Galinski M.R."/>
            <person name="Kissinger J.C."/>
        </authorList>
    </citation>
    <scope>NUCLEOTIDE SEQUENCE [LARGE SCALE GENOMIC DNA]</scope>
    <source>
        <strain evidence="4">Malayan Strain Pk1 (A+)</strain>
    </source>
</reference>
<organism evidence="3 4">
    <name type="scientific">Plasmodium knowlesi</name>
    <dbReference type="NCBI Taxonomy" id="5850"/>
    <lineage>
        <taxon>Eukaryota</taxon>
        <taxon>Sar</taxon>
        <taxon>Alveolata</taxon>
        <taxon>Apicomplexa</taxon>
        <taxon>Aconoidasida</taxon>
        <taxon>Haemosporida</taxon>
        <taxon>Plasmodiidae</taxon>
        <taxon>Plasmodium</taxon>
        <taxon>Plasmodium (Plasmodium)</taxon>
    </lineage>
</organism>
<feature type="region of interest" description="Disordered" evidence="1">
    <location>
        <begin position="41"/>
        <end position="60"/>
    </location>
</feature>
<evidence type="ECO:0000256" key="1">
    <source>
        <dbReference type="SAM" id="MobiDB-lite"/>
    </source>
</evidence>